<evidence type="ECO:0000256" key="15">
    <source>
        <dbReference type="HAMAP-Rule" id="MF_01228"/>
    </source>
</evidence>
<dbReference type="Gene3D" id="2.40.50.140">
    <property type="entry name" value="Nucleic acid-binding proteins"/>
    <property type="match status" value="1"/>
</dbReference>
<dbReference type="PROSITE" id="PS50886">
    <property type="entry name" value="TRBD"/>
    <property type="match status" value="1"/>
</dbReference>
<evidence type="ECO:0000256" key="2">
    <source>
        <dbReference type="ARBA" id="ARBA00004496"/>
    </source>
</evidence>
<evidence type="ECO:0000256" key="13">
    <source>
        <dbReference type="ARBA" id="ARBA00023146"/>
    </source>
</evidence>
<proteinExistence type="inferred from homology"/>
<feature type="coiled-coil region" evidence="16">
    <location>
        <begin position="507"/>
        <end position="543"/>
    </location>
</feature>
<dbReference type="Gene3D" id="2.170.220.10">
    <property type="match status" value="1"/>
</dbReference>
<dbReference type="Pfam" id="PF01588">
    <property type="entry name" value="tRNA_bind"/>
    <property type="match status" value="1"/>
</dbReference>
<evidence type="ECO:0000256" key="8">
    <source>
        <dbReference type="ARBA" id="ARBA00022741"/>
    </source>
</evidence>
<dbReference type="PRINTS" id="PR01041">
    <property type="entry name" value="TRNASYNTHMET"/>
</dbReference>
<dbReference type="EMBL" id="JANJZL010000005">
    <property type="protein sequence ID" value="MCR2044233.1"/>
    <property type="molecule type" value="Genomic_DNA"/>
</dbReference>
<feature type="short sequence motif" description="'HIGH' region" evidence="15">
    <location>
        <begin position="13"/>
        <end position="23"/>
    </location>
</feature>
<keyword evidence="4 15" id="KW-0963">Cytoplasm</keyword>
<keyword evidence="9 15" id="KW-0862">Zinc</keyword>
<dbReference type="GO" id="GO:0046872">
    <property type="term" value="F:metal ion binding"/>
    <property type="evidence" value="ECO:0007669"/>
    <property type="project" value="UniProtKB-KW"/>
</dbReference>
<dbReference type="OrthoDB" id="9810191at2"/>
<sequence>MLKKNYYITTPIYYPSDNLHIGHTYTTVAADSLKRFKELMGYNALFVTGTDEHGQKIQQKALESGKTPKEYVDGIVKDIKKLWEILDISYDEFVRTTDMEHEKVVKKVFNQLYEQGDIYKSNYNGWYCTPCEAFWTETQLEDGKCPDCGRKVEWTEEEAYFFRLSKYRDDLIKLFEENPEFLQPESRKNEMLNNFLKEGLEDLCVSRTTFDWGIKVPFNSEHVVYVWLDALLCYISALGYGTNNDKKFKEYWPCDVHLVGKEIVRFHTIIWPAVLMALDIELPKKVFGHGWILFEDDKMSKSKGNIIYPEPIIELYGVDVFKYFLLREFSFGQDGSFSREKFLVRVNSDLANDLGNLVSRTITMVEKYNDGSIPEPIMLGEFDVDLREVAINVADIVEGKMDKLNFSGALEEIWKLIRRTNKYIDETTPWILAKEGHKERLDTVLYNLCESLRIISILIRPFMERTSDEIRRQLGISNEDILWEDSKKWGIIVFRDKVKKGKPIFPRLDIKKELERLNKANDKLIKERAKKNKKEEVEKTEETDYITIDDFAKVDLKVAEVLEVKDHPNADKLLILKLKVGEETRQVVSGIKKYYGSEDLIGKKVVLVANLKPVKLRGEESHGMILAAEEEGKLTLVSTLEDIPSGAKIE</sequence>
<dbReference type="SUPFAM" id="SSF50249">
    <property type="entry name" value="Nucleic acid-binding proteins"/>
    <property type="match status" value="1"/>
</dbReference>
<evidence type="ECO:0000256" key="16">
    <source>
        <dbReference type="SAM" id="Coils"/>
    </source>
</evidence>
<evidence type="ECO:0000256" key="7">
    <source>
        <dbReference type="ARBA" id="ARBA00022723"/>
    </source>
</evidence>
<evidence type="ECO:0000259" key="17">
    <source>
        <dbReference type="PROSITE" id="PS50886"/>
    </source>
</evidence>
<dbReference type="GO" id="GO:0005737">
    <property type="term" value="C:cytoplasm"/>
    <property type="evidence" value="ECO:0007669"/>
    <property type="project" value="UniProtKB-SubCell"/>
</dbReference>
<dbReference type="Pfam" id="PF01406">
    <property type="entry name" value="tRNA-synt_1e"/>
    <property type="match status" value="1"/>
</dbReference>
<dbReference type="InterPro" id="IPR023457">
    <property type="entry name" value="Met-tRNA_synth_2"/>
</dbReference>
<dbReference type="InterPro" id="IPR013155">
    <property type="entry name" value="M/V/L/I-tRNA-synth_anticd-bd"/>
</dbReference>
<dbReference type="InterPro" id="IPR012340">
    <property type="entry name" value="NA-bd_OB-fold"/>
</dbReference>
<dbReference type="InterPro" id="IPR004495">
    <property type="entry name" value="Met-tRNA-synth_bsu_C"/>
</dbReference>
<evidence type="ECO:0000256" key="14">
    <source>
        <dbReference type="ARBA" id="ARBA00047364"/>
    </source>
</evidence>
<dbReference type="Gene3D" id="1.10.730.10">
    <property type="entry name" value="Isoleucyl-tRNA Synthetase, Domain 1"/>
    <property type="match status" value="1"/>
</dbReference>
<comment type="caution">
    <text evidence="18">The sequence shown here is derived from an EMBL/GenBank/DDBJ whole genome shotgun (WGS) entry which is preliminary data.</text>
</comment>
<keyword evidence="16" id="KW-0175">Coiled coil</keyword>
<evidence type="ECO:0000256" key="12">
    <source>
        <dbReference type="ARBA" id="ARBA00022917"/>
    </source>
</evidence>
<feature type="binding site" evidence="15">
    <location>
        <position position="145"/>
    </location>
    <ligand>
        <name>Zn(2+)</name>
        <dbReference type="ChEBI" id="CHEBI:29105"/>
    </ligand>
</feature>
<dbReference type="PANTHER" id="PTHR43326">
    <property type="entry name" value="METHIONYL-TRNA SYNTHETASE"/>
    <property type="match status" value="1"/>
</dbReference>
<keyword evidence="8 15" id="KW-0547">Nucleotide-binding</keyword>
<dbReference type="CDD" id="cd07957">
    <property type="entry name" value="Anticodon_Ia_Met"/>
    <property type="match status" value="1"/>
</dbReference>
<dbReference type="InterPro" id="IPR015413">
    <property type="entry name" value="Methionyl/Leucyl_tRNA_Synth"/>
</dbReference>
<dbReference type="Pfam" id="PF09334">
    <property type="entry name" value="tRNA-synt_1g"/>
    <property type="match status" value="1"/>
</dbReference>
<organism evidence="18 19">
    <name type="scientific">Anaerosalibacter massiliensis</name>
    <dbReference type="NCBI Taxonomy" id="1347392"/>
    <lineage>
        <taxon>Bacteria</taxon>
        <taxon>Bacillati</taxon>
        <taxon>Bacillota</taxon>
        <taxon>Tissierellia</taxon>
        <taxon>Tissierellales</taxon>
        <taxon>Sporanaerobacteraceae</taxon>
        <taxon>Anaerosalibacter</taxon>
    </lineage>
</organism>
<evidence type="ECO:0000256" key="10">
    <source>
        <dbReference type="ARBA" id="ARBA00022840"/>
    </source>
</evidence>
<protein>
    <recommendedName>
        <fullName evidence="15">Methionine--tRNA ligase</fullName>
        <ecNumber evidence="15">6.1.1.10</ecNumber>
    </recommendedName>
    <alternativeName>
        <fullName evidence="15">Methionyl-tRNA synthetase</fullName>
        <shortName evidence="15">MetRS</shortName>
    </alternativeName>
</protein>
<dbReference type="NCBIfam" id="TIGR00398">
    <property type="entry name" value="metG"/>
    <property type="match status" value="1"/>
</dbReference>
<dbReference type="FunFam" id="1.10.730.10:FF:000026">
    <property type="entry name" value="Methionine--tRNA ligase"/>
    <property type="match status" value="1"/>
</dbReference>
<keyword evidence="5 15" id="KW-0820">tRNA-binding</keyword>
<comment type="subunit">
    <text evidence="3 15">Homodimer.</text>
</comment>
<evidence type="ECO:0000256" key="6">
    <source>
        <dbReference type="ARBA" id="ARBA00022598"/>
    </source>
</evidence>
<dbReference type="EC" id="6.1.1.10" evidence="15"/>
<keyword evidence="19" id="KW-1185">Reference proteome</keyword>
<keyword evidence="7 15" id="KW-0479">Metal-binding</keyword>
<dbReference type="SUPFAM" id="SSF47323">
    <property type="entry name" value="Anticodon-binding domain of a subclass of class I aminoacyl-tRNA synthetases"/>
    <property type="match status" value="1"/>
</dbReference>
<reference evidence="18" key="1">
    <citation type="submission" date="2022-07" db="EMBL/GenBank/DDBJ databases">
        <title>Enhanced cultured diversity of the mouse gut microbiota enables custom-made synthetic communities.</title>
        <authorList>
            <person name="Afrizal A."/>
        </authorList>
    </citation>
    <scope>NUCLEOTIDE SEQUENCE</scope>
    <source>
        <strain evidence="18">DSM 29482</strain>
    </source>
</reference>
<comment type="cofactor">
    <cofactor evidence="15">
        <name>Zn(2+)</name>
        <dbReference type="ChEBI" id="CHEBI:29105"/>
    </cofactor>
    <text evidence="15">Binds 1 zinc ion per subunit.</text>
</comment>
<dbReference type="SUPFAM" id="SSF52374">
    <property type="entry name" value="Nucleotidylyl transferase"/>
    <property type="match status" value="1"/>
</dbReference>
<comment type="caution">
    <text evidence="15">Lacks conserved residue(s) required for the propagation of feature annotation.</text>
</comment>
<dbReference type="InterPro" id="IPR041872">
    <property type="entry name" value="Anticodon_Met"/>
</dbReference>
<feature type="binding site" evidence="15">
    <location>
        <position position="148"/>
    </location>
    <ligand>
        <name>Zn(2+)</name>
        <dbReference type="ChEBI" id="CHEBI:29105"/>
    </ligand>
</feature>
<dbReference type="Gene3D" id="3.40.50.620">
    <property type="entry name" value="HUPs"/>
    <property type="match status" value="1"/>
</dbReference>
<dbReference type="Proteomes" id="UP001142078">
    <property type="component" value="Unassembled WGS sequence"/>
</dbReference>
<evidence type="ECO:0000256" key="3">
    <source>
        <dbReference type="ARBA" id="ARBA00011738"/>
    </source>
</evidence>
<dbReference type="InterPro" id="IPR002547">
    <property type="entry name" value="tRNA-bd_dom"/>
</dbReference>
<comment type="catalytic activity">
    <reaction evidence="14 15">
        <text>tRNA(Met) + L-methionine + ATP = L-methionyl-tRNA(Met) + AMP + diphosphate</text>
        <dbReference type="Rhea" id="RHEA:13481"/>
        <dbReference type="Rhea" id="RHEA-COMP:9667"/>
        <dbReference type="Rhea" id="RHEA-COMP:9698"/>
        <dbReference type="ChEBI" id="CHEBI:30616"/>
        <dbReference type="ChEBI" id="CHEBI:33019"/>
        <dbReference type="ChEBI" id="CHEBI:57844"/>
        <dbReference type="ChEBI" id="CHEBI:78442"/>
        <dbReference type="ChEBI" id="CHEBI:78530"/>
        <dbReference type="ChEBI" id="CHEBI:456215"/>
        <dbReference type="EC" id="6.1.1.10"/>
    </reaction>
</comment>
<dbReference type="HAMAP" id="MF_01228">
    <property type="entry name" value="Met_tRNA_synth_type2"/>
    <property type="match status" value="1"/>
</dbReference>
<keyword evidence="10 15" id="KW-0067">ATP-binding</keyword>
<feature type="short sequence motif" description="'KMSKS' region" evidence="15">
    <location>
        <begin position="298"/>
        <end position="302"/>
    </location>
</feature>
<dbReference type="NCBIfam" id="TIGR00399">
    <property type="entry name" value="metG_C_term"/>
    <property type="match status" value="1"/>
</dbReference>
<comment type="function">
    <text evidence="1 15">Is required not only for elongation of protein synthesis but also for the initiation of all mRNA translation through initiator tRNA(fMet) aminoacylation.</text>
</comment>
<dbReference type="AlphaFoldDB" id="A0A9X2S567"/>
<feature type="binding site" evidence="15">
    <location>
        <position position="128"/>
    </location>
    <ligand>
        <name>Zn(2+)</name>
        <dbReference type="ChEBI" id="CHEBI:29105"/>
    </ligand>
</feature>
<evidence type="ECO:0000256" key="11">
    <source>
        <dbReference type="ARBA" id="ARBA00022884"/>
    </source>
</evidence>
<dbReference type="InterPro" id="IPR014758">
    <property type="entry name" value="Met-tRNA_synth"/>
</dbReference>
<evidence type="ECO:0000313" key="19">
    <source>
        <dbReference type="Proteomes" id="UP001142078"/>
    </source>
</evidence>
<evidence type="ECO:0000256" key="9">
    <source>
        <dbReference type="ARBA" id="ARBA00022833"/>
    </source>
</evidence>
<dbReference type="NCBIfam" id="NF008900">
    <property type="entry name" value="PRK12267.1"/>
    <property type="match status" value="1"/>
</dbReference>
<dbReference type="CDD" id="cd00814">
    <property type="entry name" value="MetRS_core"/>
    <property type="match status" value="1"/>
</dbReference>
<keyword evidence="12 15" id="KW-0648">Protein biosynthesis</keyword>
<dbReference type="GO" id="GO:0004825">
    <property type="term" value="F:methionine-tRNA ligase activity"/>
    <property type="evidence" value="ECO:0007669"/>
    <property type="project" value="UniProtKB-UniRule"/>
</dbReference>
<dbReference type="InterPro" id="IPR033911">
    <property type="entry name" value="MetRS_core"/>
</dbReference>
<dbReference type="GO" id="GO:0006431">
    <property type="term" value="P:methionyl-tRNA aminoacylation"/>
    <property type="evidence" value="ECO:0007669"/>
    <property type="project" value="UniProtKB-UniRule"/>
</dbReference>
<keyword evidence="11 15" id="KW-0694">RNA-binding</keyword>
<name>A0A9X2S567_9FIRM</name>
<dbReference type="FunFam" id="2.170.220.10:FF:000002">
    <property type="entry name" value="Methionine--tRNA ligase"/>
    <property type="match status" value="1"/>
</dbReference>
<evidence type="ECO:0000256" key="1">
    <source>
        <dbReference type="ARBA" id="ARBA00003314"/>
    </source>
</evidence>
<keyword evidence="13 15" id="KW-0030">Aminoacyl-tRNA synthetase</keyword>
<dbReference type="InterPro" id="IPR014729">
    <property type="entry name" value="Rossmann-like_a/b/a_fold"/>
</dbReference>
<feature type="domain" description="TRNA-binding" evidence="17">
    <location>
        <begin position="550"/>
        <end position="650"/>
    </location>
</feature>
<comment type="subcellular location">
    <subcellularLocation>
        <location evidence="2 15">Cytoplasm</location>
    </subcellularLocation>
</comment>
<dbReference type="Pfam" id="PF08264">
    <property type="entry name" value="Anticodon_1"/>
    <property type="match status" value="1"/>
</dbReference>
<gene>
    <name evidence="15 18" type="primary">metG</name>
    <name evidence="18" type="ORF">NSA23_08885</name>
</gene>
<dbReference type="GO" id="GO:0005524">
    <property type="term" value="F:ATP binding"/>
    <property type="evidence" value="ECO:0007669"/>
    <property type="project" value="UniProtKB-UniRule"/>
</dbReference>
<dbReference type="PROSITE" id="PS00178">
    <property type="entry name" value="AA_TRNA_LIGASE_I"/>
    <property type="match status" value="1"/>
</dbReference>
<evidence type="ECO:0000256" key="5">
    <source>
        <dbReference type="ARBA" id="ARBA00022555"/>
    </source>
</evidence>
<dbReference type="GO" id="GO:0000049">
    <property type="term" value="F:tRNA binding"/>
    <property type="evidence" value="ECO:0007669"/>
    <property type="project" value="UniProtKB-UniRule"/>
</dbReference>
<evidence type="ECO:0000256" key="4">
    <source>
        <dbReference type="ARBA" id="ARBA00022490"/>
    </source>
</evidence>
<comment type="similarity">
    <text evidence="15">Belongs to the class-I aminoacyl-tRNA synthetase family. MetG type 2A subfamily.</text>
</comment>
<dbReference type="PANTHER" id="PTHR43326:SF1">
    <property type="entry name" value="METHIONINE--TRNA LIGASE, MITOCHONDRIAL"/>
    <property type="match status" value="1"/>
</dbReference>
<feature type="binding site" evidence="15">
    <location>
        <position position="131"/>
    </location>
    <ligand>
        <name>Zn(2+)</name>
        <dbReference type="ChEBI" id="CHEBI:29105"/>
    </ligand>
</feature>
<keyword evidence="6 15" id="KW-0436">Ligase</keyword>
<dbReference type="InterPro" id="IPR032678">
    <property type="entry name" value="tRNA-synt_1_cat_dom"/>
</dbReference>
<dbReference type="CDD" id="cd02800">
    <property type="entry name" value="tRNA_bind_EcMetRS_like"/>
    <property type="match status" value="1"/>
</dbReference>
<dbReference type="FunFam" id="2.40.50.140:FF:000042">
    <property type="entry name" value="Methionine--tRNA ligase"/>
    <property type="match status" value="1"/>
</dbReference>
<accession>A0A9X2S567</accession>
<dbReference type="InterPro" id="IPR001412">
    <property type="entry name" value="aa-tRNA-synth_I_CS"/>
</dbReference>
<evidence type="ECO:0000313" key="18">
    <source>
        <dbReference type="EMBL" id="MCR2044233.1"/>
    </source>
</evidence>
<dbReference type="InterPro" id="IPR009080">
    <property type="entry name" value="tRNAsynth_Ia_anticodon-bd"/>
</dbReference>